<feature type="transmembrane region" description="Helical" evidence="1">
    <location>
        <begin position="165"/>
        <end position="183"/>
    </location>
</feature>
<sequence length="265" mass="30442">MWSILHSIFTTYNGTTYSINDFVTSLSSSNPHYIAALAVAGLTFAIGFIEYIYSFILVNRERKSPYNVLMHTFYFAIDSMGIFVFALASHATGGFWIFTAASIAEVVWTLFEVYNLVLCIYVERDDIWGPSVTVAQAWWKVLGWLLVMVPTVNLFRVFMNDPAMLKWYIFTNILMGIMPGLYWEKRGTRLGASWGLAIVICIGTINSFLLTNMWASISDYFSFQNNPWFYVVGIVAIFFSFRAFWVLKQLPEKPKTMPNGKRTIW</sequence>
<protein>
    <submittedName>
        <fullName evidence="2">Uncharacterized protein</fullName>
    </submittedName>
</protein>
<keyword evidence="1" id="KW-0812">Transmembrane</keyword>
<reference evidence="2 3" key="1">
    <citation type="journal article" date="2015" name="Genome Announc.">
        <title>Expanding the biotechnology potential of lactobacilli through comparative genomics of 213 strains and associated genera.</title>
        <authorList>
            <person name="Sun Z."/>
            <person name="Harris H.M."/>
            <person name="McCann A."/>
            <person name="Guo C."/>
            <person name="Argimon S."/>
            <person name="Zhang W."/>
            <person name="Yang X."/>
            <person name="Jeffery I.B."/>
            <person name="Cooney J.C."/>
            <person name="Kagawa T.F."/>
            <person name="Liu W."/>
            <person name="Song Y."/>
            <person name="Salvetti E."/>
            <person name="Wrobel A."/>
            <person name="Rasinkangas P."/>
            <person name="Parkhill J."/>
            <person name="Rea M.C."/>
            <person name="O'Sullivan O."/>
            <person name="Ritari J."/>
            <person name="Douillard F.P."/>
            <person name="Paul Ross R."/>
            <person name="Yang R."/>
            <person name="Briner A.E."/>
            <person name="Felis G.E."/>
            <person name="de Vos W.M."/>
            <person name="Barrangou R."/>
            <person name="Klaenhammer T.R."/>
            <person name="Caufield P.W."/>
            <person name="Cui Y."/>
            <person name="Zhang H."/>
            <person name="O'Toole P.W."/>
        </authorList>
    </citation>
    <scope>NUCLEOTIDE SEQUENCE [LARGE SCALE GENOMIC DNA]</scope>
    <source>
        <strain evidence="2 3">DSM 20515</strain>
    </source>
</reference>
<name>A0A0R2BFB2_SECCO</name>
<accession>A0A0R2BFB2</accession>
<dbReference type="RefSeq" id="WP_054761663.1">
    <property type="nucleotide sequence ID" value="NZ_AYYR01000008.1"/>
</dbReference>
<dbReference type="EMBL" id="AYYR01000008">
    <property type="protein sequence ID" value="KRM77831.1"/>
    <property type="molecule type" value="Genomic_DNA"/>
</dbReference>
<feature type="transmembrane region" description="Helical" evidence="1">
    <location>
        <begin position="195"/>
        <end position="215"/>
    </location>
</feature>
<feature type="transmembrane region" description="Helical" evidence="1">
    <location>
        <begin position="33"/>
        <end position="56"/>
    </location>
</feature>
<evidence type="ECO:0000313" key="3">
    <source>
        <dbReference type="Proteomes" id="UP000051845"/>
    </source>
</evidence>
<organism evidence="2 3">
    <name type="scientific">Secundilactobacillus collinoides DSM 20515 = JCM 1123</name>
    <dbReference type="NCBI Taxonomy" id="1423733"/>
    <lineage>
        <taxon>Bacteria</taxon>
        <taxon>Bacillati</taxon>
        <taxon>Bacillota</taxon>
        <taxon>Bacilli</taxon>
        <taxon>Lactobacillales</taxon>
        <taxon>Lactobacillaceae</taxon>
        <taxon>Secundilactobacillus</taxon>
    </lineage>
</organism>
<dbReference type="AlphaFoldDB" id="A0A0R2BFB2"/>
<feature type="transmembrane region" description="Helical" evidence="1">
    <location>
        <begin position="95"/>
        <end position="121"/>
    </location>
</feature>
<gene>
    <name evidence="2" type="ORF">FC82_GL002698</name>
</gene>
<feature type="transmembrane region" description="Helical" evidence="1">
    <location>
        <begin position="68"/>
        <end position="89"/>
    </location>
</feature>
<feature type="transmembrane region" description="Helical" evidence="1">
    <location>
        <begin position="141"/>
        <end position="159"/>
    </location>
</feature>
<dbReference type="STRING" id="33960.TY91_12075"/>
<keyword evidence="1" id="KW-1133">Transmembrane helix</keyword>
<evidence type="ECO:0000256" key="1">
    <source>
        <dbReference type="SAM" id="Phobius"/>
    </source>
</evidence>
<feature type="transmembrane region" description="Helical" evidence="1">
    <location>
        <begin position="227"/>
        <end position="247"/>
    </location>
</feature>
<proteinExistence type="predicted"/>
<evidence type="ECO:0000313" key="2">
    <source>
        <dbReference type="EMBL" id="KRM77831.1"/>
    </source>
</evidence>
<keyword evidence="1" id="KW-0472">Membrane</keyword>
<dbReference type="PATRIC" id="fig|1423733.4.peg.2820"/>
<comment type="caution">
    <text evidence="2">The sequence shown here is derived from an EMBL/GenBank/DDBJ whole genome shotgun (WGS) entry which is preliminary data.</text>
</comment>
<dbReference type="Proteomes" id="UP000051845">
    <property type="component" value="Unassembled WGS sequence"/>
</dbReference>